<evidence type="ECO:0000313" key="2">
    <source>
        <dbReference type="Proteomes" id="UP000002318"/>
    </source>
</evidence>
<dbReference type="OrthoDB" id="9783157at2"/>
<dbReference type="EMBL" id="CP002116">
    <property type="protein sequence ID" value="ADK83208.1"/>
    <property type="molecule type" value="Genomic_DNA"/>
</dbReference>
<dbReference type="Proteomes" id="UP000002318">
    <property type="component" value="Chromosome"/>
</dbReference>
<protein>
    <recommendedName>
        <fullName evidence="3">GAF domain-containing protein</fullName>
    </recommendedName>
</protein>
<dbReference type="KEGG" id="ssm:Spirs_4128"/>
<dbReference type="SUPFAM" id="SSF55781">
    <property type="entry name" value="GAF domain-like"/>
    <property type="match status" value="1"/>
</dbReference>
<name>E1R9N9_SEDSS</name>
<organism evidence="1 2">
    <name type="scientific">Sediminispirochaeta smaragdinae (strain DSM 11293 / JCM 15392 / SEBR 4228)</name>
    <name type="common">Spirochaeta smaragdinae</name>
    <dbReference type="NCBI Taxonomy" id="573413"/>
    <lineage>
        <taxon>Bacteria</taxon>
        <taxon>Pseudomonadati</taxon>
        <taxon>Spirochaetota</taxon>
        <taxon>Spirochaetia</taxon>
        <taxon>Spirochaetales</taxon>
        <taxon>Spirochaetaceae</taxon>
        <taxon>Sediminispirochaeta</taxon>
    </lineage>
</organism>
<evidence type="ECO:0008006" key="3">
    <source>
        <dbReference type="Google" id="ProtNLM"/>
    </source>
</evidence>
<accession>E1R9N9</accession>
<keyword evidence="2" id="KW-1185">Reference proteome</keyword>
<gene>
    <name evidence="1" type="ordered locus">Spirs_4128</name>
</gene>
<dbReference type="STRING" id="573413.Spirs_4128"/>
<proteinExistence type="predicted"/>
<dbReference type="RefSeq" id="WP_013256664.1">
    <property type="nucleotide sequence ID" value="NC_014364.1"/>
</dbReference>
<reference evidence="1 2" key="1">
    <citation type="journal article" date="2010" name="Stand. Genomic Sci.">
        <title>Complete genome sequence of Spirochaeta smaragdinae type strain (SEBR 4228).</title>
        <authorList>
            <person name="Mavromatis K."/>
            <person name="Yasawong M."/>
            <person name="Chertkov O."/>
            <person name="Lapidus A."/>
            <person name="Lucas S."/>
            <person name="Nolan M."/>
            <person name="Del Rio T.G."/>
            <person name="Tice H."/>
            <person name="Cheng J.F."/>
            <person name="Pitluck S."/>
            <person name="Liolios K."/>
            <person name="Ivanova N."/>
            <person name="Tapia R."/>
            <person name="Han C."/>
            <person name="Bruce D."/>
            <person name="Goodwin L."/>
            <person name="Pati A."/>
            <person name="Chen A."/>
            <person name="Palaniappan K."/>
            <person name="Land M."/>
            <person name="Hauser L."/>
            <person name="Chang Y.J."/>
            <person name="Jeffries C.D."/>
            <person name="Detter J.C."/>
            <person name="Rohde M."/>
            <person name="Brambilla E."/>
            <person name="Spring S."/>
            <person name="Goker M."/>
            <person name="Sikorski J."/>
            <person name="Woyke T."/>
            <person name="Bristow J."/>
            <person name="Eisen J.A."/>
            <person name="Markowitz V."/>
            <person name="Hugenholtz P."/>
            <person name="Klenk H.P."/>
            <person name="Kyrpides N.C."/>
        </authorList>
    </citation>
    <scope>NUCLEOTIDE SEQUENCE [LARGE SCALE GENOMIC DNA]</scope>
    <source>
        <strain evidence="2">DSM 11293 / JCM 15392 / SEBR 4228</strain>
    </source>
</reference>
<dbReference type="AlphaFoldDB" id="E1R9N9"/>
<dbReference type="HOGENOM" id="CLU_1795278_0_0_12"/>
<evidence type="ECO:0000313" key="1">
    <source>
        <dbReference type="EMBL" id="ADK83208.1"/>
    </source>
</evidence>
<sequence length="144" mass="16244">MEGPREKRPNRFRKLIEHISSCTGYDRLAYYSFSGKEKEILYRECWRGSGACPEATRVDPELYDFLKESGRSVVANSREETPLPGLFLDETAESVLAVPVPEAGKEGPKGIFFLFSAAPYAFSGTMIQTIEELISRMLLLEEEP</sequence>